<dbReference type="InterPro" id="IPR057930">
    <property type="entry name" value="Antitoxin_put"/>
</dbReference>
<sequence length="66" mass="7856">MELTINDEKSRKMFKELMIELIIERKDLFHEIIVEAMEDIAMGKAIAEGRKNEFVNEEKIMELLEE</sequence>
<evidence type="ECO:0000313" key="2">
    <source>
        <dbReference type="Proteomes" id="UP001594351"/>
    </source>
</evidence>
<protein>
    <submittedName>
        <fullName evidence="1">Uncharacterized protein</fullName>
    </submittedName>
</protein>
<name>A0ABV6Z054_UNCC1</name>
<dbReference type="Pfam" id="PF25734">
    <property type="entry name" value="RelB_like_antitoxin"/>
    <property type="match status" value="1"/>
</dbReference>
<organism evidence="1 2">
    <name type="scientific">candidate division CSSED10-310 bacterium</name>
    <dbReference type="NCBI Taxonomy" id="2855610"/>
    <lineage>
        <taxon>Bacteria</taxon>
        <taxon>Bacteria division CSSED10-310</taxon>
    </lineage>
</organism>
<dbReference type="EMBL" id="JBHPBY010000218">
    <property type="protein sequence ID" value="MFC1851713.1"/>
    <property type="molecule type" value="Genomic_DNA"/>
</dbReference>
<dbReference type="Proteomes" id="UP001594351">
    <property type="component" value="Unassembled WGS sequence"/>
</dbReference>
<proteinExistence type="predicted"/>
<accession>A0ABV6Z054</accession>
<gene>
    <name evidence="1" type="ORF">ACFL27_16100</name>
</gene>
<reference evidence="1 2" key="1">
    <citation type="submission" date="2024-09" db="EMBL/GenBank/DDBJ databases">
        <title>Laminarin stimulates single cell rates of sulfate reduction while oxygen inhibits transcriptomic activity in coastal marine sediment.</title>
        <authorList>
            <person name="Lindsay M."/>
            <person name="Orcutt B."/>
            <person name="Emerson D."/>
            <person name="Stepanauskas R."/>
            <person name="D'Angelo T."/>
        </authorList>
    </citation>
    <scope>NUCLEOTIDE SEQUENCE [LARGE SCALE GENOMIC DNA]</scope>
    <source>
        <strain evidence="1">SAG AM-311-K15</strain>
    </source>
</reference>
<comment type="caution">
    <text evidence="1">The sequence shown here is derived from an EMBL/GenBank/DDBJ whole genome shotgun (WGS) entry which is preliminary data.</text>
</comment>
<keyword evidence="2" id="KW-1185">Reference proteome</keyword>
<evidence type="ECO:0000313" key="1">
    <source>
        <dbReference type="EMBL" id="MFC1851713.1"/>
    </source>
</evidence>